<keyword evidence="4" id="KW-1185">Reference proteome</keyword>
<dbReference type="AlphaFoldDB" id="A0A6G1G9Q1"/>
<dbReference type="OrthoDB" id="5367584at2759"/>
<sequence>MATPLSPSSQSHLNSRLFILDSTMTSTPQKSHQEPGEETFLDWKTPASSPFVSEIEQENRDPNTLNLLFELNPTKPQSKNPSPIKTAPDLQDEDIIDWSDEPTQKLSTTPTVTSPEKQPGDQLLEEMQRSAAIDTVDTVVPSSRRSSPKKRQLDQFEIHSDSSQRSSVTTSSSFSRETKRQETIVISNDIDMTLPDENEDPAIDDTCFSMFSEIPNTDMTAFAKLGQSPTKTFSIQTQTPRALNFMTPSTSRRTRPSDLSSPSPTPRQRDISMHVSSEDTTNLLLDFTQQFEAFSKSSMRTPTGHGSPTKTEPHLLSYINQQRSPQKPSVAPPNATPSKSTLLNLLDFELPPAPTPRSIPTITVRELESLKSTYQSQISSLTASLSGRDAEVSSLKRAVADAERRVGEAAESLRDERGAREHVEQEKEAWERKREEVESVLRSVRDEVMKAEKEREEIEKRVEEAETRATEAEQRAVEAAKKVTVVAPVEGNKEGGEKGLFTAEQVQRQIDEKVHALSAELHAIYKKKHITKVAGLKKGFEEKSKKLTDDLHQQVAHLTHQVEDLQSSKDATLSGPIALPSGAIPASELASLRAADLSRLESQQTELEATRASLAGLTQELRTLRTAQDALHADLEQERIEKGELVAAVDELLALQTEVGPVEAVEDFRKSIARPSGLRGPGFGAKGQGGEKSRIGRIGVPAAPVATAAPGLVRSVSGGKSRMMSQLERMGSGRMGER</sequence>
<dbReference type="PANTHER" id="PTHR43941">
    <property type="entry name" value="STRUCTURAL MAINTENANCE OF CHROMOSOMES PROTEIN 2"/>
    <property type="match status" value="1"/>
</dbReference>
<name>A0A6G1G9Q1_9PEZI</name>
<dbReference type="RefSeq" id="XP_033536384.1">
    <property type="nucleotide sequence ID" value="XM_033681737.1"/>
</dbReference>
<dbReference type="GO" id="GO:0000785">
    <property type="term" value="C:chromatin"/>
    <property type="evidence" value="ECO:0007669"/>
    <property type="project" value="TreeGrafter"/>
</dbReference>
<feature type="region of interest" description="Disordered" evidence="2">
    <location>
        <begin position="243"/>
        <end position="275"/>
    </location>
</feature>
<evidence type="ECO:0000256" key="1">
    <source>
        <dbReference type="SAM" id="Coils"/>
    </source>
</evidence>
<protein>
    <submittedName>
        <fullName evidence="3 5">Uncharacterized protein</fullName>
    </submittedName>
</protein>
<feature type="compositionally biased region" description="Low complexity" evidence="2">
    <location>
        <begin position="163"/>
        <end position="175"/>
    </location>
</feature>
<dbReference type="GO" id="GO:0000796">
    <property type="term" value="C:condensin complex"/>
    <property type="evidence" value="ECO:0007669"/>
    <property type="project" value="TreeGrafter"/>
</dbReference>
<dbReference type="GeneID" id="54422307"/>
<feature type="coiled-coil region" evidence="1">
    <location>
        <begin position="392"/>
        <end position="482"/>
    </location>
</feature>
<feature type="compositionally biased region" description="Polar residues" evidence="2">
    <location>
        <begin position="243"/>
        <end position="262"/>
    </location>
</feature>
<dbReference type="SUPFAM" id="SSF57997">
    <property type="entry name" value="Tropomyosin"/>
    <property type="match status" value="1"/>
</dbReference>
<dbReference type="InterPro" id="IPR024312">
    <property type="entry name" value="TACC_fungi"/>
</dbReference>
<evidence type="ECO:0000313" key="4">
    <source>
        <dbReference type="Proteomes" id="UP000504638"/>
    </source>
</evidence>
<feature type="compositionally biased region" description="Polar residues" evidence="2">
    <location>
        <begin position="74"/>
        <end position="83"/>
    </location>
</feature>
<feature type="compositionally biased region" description="Acidic residues" evidence="2">
    <location>
        <begin position="90"/>
        <end position="100"/>
    </location>
</feature>
<accession>A0A6G1G9Q1</accession>
<feature type="region of interest" description="Disordered" evidence="2">
    <location>
        <begin position="1"/>
        <end position="182"/>
    </location>
</feature>
<gene>
    <name evidence="3 5" type="ORF">P152DRAFT_479892</name>
</gene>
<dbReference type="GO" id="GO:0000793">
    <property type="term" value="C:condensed chromosome"/>
    <property type="evidence" value="ECO:0007669"/>
    <property type="project" value="TreeGrafter"/>
</dbReference>
<dbReference type="GO" id="GO:0007076">
    <property type="term" value="P:mitotic chromosome condensation"/>
    <property type="evidence" value="ECO:0007669"/>
    <property type="project" value="TreeGrafter"/>
</dbReference>
<feature type="compositionally biased region" description="Polar residues" evidence="2">
    <location>
        <begin position="104"/>
        <end position="116"/>
    </location>
</feature>
<evidence type="ECO:0000256" key="2">
    <source>
        <dbReference type="SAM" id="MobiDB-lite"/>
    </source>
</evidence>
<dbReference type="Pfam" id="PF12709">
    <property type="entry name" value="Fungal_TACC"/>
    <property type="match status" value="1"/>
</dbReference>
<dbReference type="Proteomes" id="UP000504638">
    <property type="component" value="Unplaced"/>
</dbReference>
<feature type="coiled-coil region" evidence="1">
    <location>
        <begin position="600"/>
        <end position="627"/>
    </location>
</feature>
<evidence type="ECO:0000313" key="3">
    <source>
        <dbReference type="EMBL" id="KAF1814753.1"/>
    </source>
</evidence>
<dbReference type="GO" id="GO:0003682">
    <property type="term" value="F:chromatin binding"/>
    <property type="evidence" value="ECO:0007669"/>
    <property type="project" value="TreeGrafter"/>
</dbReference>
<reference evidence="5" key="2">
    <citation type="submission" date="2020-04" db="EMBL/GenBank/DDBJ databases">
        <authorList>
            <consortium name="NCBI Genome Project"/>
        </authorList>
    </citation>
    <scope>NUCLEOTIDE SEQUENCE</scope>
    <source>
        <strain evidence="5">CBS 781.70</strain>
    </source>
</reference>
<reference evidence="5" key="3">
    <citation type="submission" date="2025-04" db="UniProtKB">
        <authorList>
            <consortium name="RefSeq"/>
        </authorList>
    </citation>
    <scope>IDENTIFICATION</scope>
    <source>
        <strain evidence="5">CBS 781.70</strain>
    </source>
</reference>
<dbReference type="PANTHER" id="PTHR43941:SF1">
    <property type="entry name" value="STRUCTURAL MAINTENANCE OF CHROMOSOMES PROTEIN 2"/>
    <property type="match status" value="1"/>
</dbReference>
<keyword evidence="1" id="KW-0175">Coiled coil</keyword>
<feature type="region of interest" description="Disordered" evidence="2">
    <location>
        <begin position="716"/>
        <end position="738"/>
    </location>
</feature>
<evidence type="ECO:0000313" key="5">
    <source>
        <dbReference type="RefSeq" id="XP_033536384.1"/>
    </source>
</evidence>
<dbReference type="EMBL" id="ML975152">
    <property type="protein sequence ID" value="KAF1814753.1"/>
    <property type="molecule type" value="Genomic_DNA"/>
</dbReference>
<feature type="compositionally biased region" description="Basic and acidic residues" evidence="2">
    <location>
        <begin position="151"/>
        <end position="162"/>
    </location>
</feature>
<proteinExistence type="predicted"/>
<organism evidence="3">
    <name type="scientific">Eremomyces bilateralis CBS 781.70</name>
    <dbReference type="NCBI Taxonomy" id="1392243"/>
    <lineage>
        <taxon>Eukaryota</taxon>
        <taxon>Fungi</taxon>
        <taxon>Dikarya</taxon>
        <taxon>Ascomycota</taxon>
        <taxon>Pezizomycotina</taxon>
        <taxon>Dothideomycetes</taxon>
        <taxon>Dothideomycetes incertae sedis</taxon>
        <taxon>Eremomycetales</taxon>
        <taxon>Eremomycetaceae</taxon>
        <taxon>Eremomyces</taxon>
    </lineage>
</organism>
<feature type="compositionally biased region" description="Polar residues" evidence="2">
    <location>
        <begin position="1"/>
        <end position="14"/>
    </location>
</feature>
<reference evidence="3 5" key="1">
    <citation type="submission" date="2020-01" db="EMBL/GenBank/DDBJ databases">
        <authorList>
            <consortium name="DOE Joint Genome Institute"/>
            <person name="Haridas S."/>
            <person name="Albert R."/>
            <person name="Binder M."/>
            <person name="Bloem J."/>
            <person name="Labutti K."/>
            <person name="Salamov A."/>
            <person name="Andreopoulos B."/>
            <person name="Baker S.E."/>
            <person name="Barry K."/>
            <person name="Bills G."/>
            <person name="Bluhm B.H."/>
            <person name="Cannon C."/>
            <person name="Castanera R."/>
            <person name="Culley D.E."/>
            <person name="Daum C."/>
            <person name="Ezra D."/>
            <person name="Gonzalez J.B."/>
            <person name="Henrissat B."/>
            <person name="Kuo A."/>
            <person name="Liang C."/>
            <person name="Lipzen A."/>
            <person name="Lutzoni F."/>
            <person name="Magnuson J."/>
            <person name="Mondo S."/>
            <person name="Nolan M."/>
            <person name="Ohm R."/>
            <person name="Pangilinan J."/>
            <person name="Park H.-J."/>
            <person name="Ramirez L."/>
            <person name="Alfaro M."/>
            <person name="Sun H."/>
            <person name="Tritt A."/>
            <person name="Yoshinaga Y."/>
            <person name="Zwiers L.-H."/>
            <person name="Turgeon B.G."/>
            <person name="Goodwin S.B."/>
            <person name="Spatafora J.W."/>
            <person name="Crous P.W."/>
            <person name="Grigoriev I.V."/>
        </authorList>
    </citation>
    <scope>NUCLEOTIDE SEQUENCE</scope>
    <source>
        <strain evidence="3 5">CBS 781.70</strain>
    </source>
</reference>